<dbReference type="KEGG" id="nbe:Back2_13950"/>
<dbReference type="RefSeq" id="WP_125568009.1">
    <property type="nucleotide sequence ID" value="NZ_AP019307.1"/>
</dbReference>
<dbReference type="EMBL" id="AP019307">
    <property type="protein sequence ID" value="BBH17108.1"/>
    <property type="molecule type" value="Genomic_DNA"/>
</dbReference>
<accession>A0A3G9J0E4</accession>
<sequence>MTFYTACASNMTPPTPSPATRSLADASSLAQQRADRTHNMQSVWQSFDGTTWTLHSKYEPRH</sequence>
<reference evidence="2 3" key="1">
    <citation type="submission" date="2018-11" db="EMBL/GenBank/DDBJ databases">
        <title>Complete genome sequence of Nocardioides baekrokdamisoli strain KCTC 39748.</title>
        <authorList>
            <person name="Kang S.W."/>
            <person name="Lee K.C."/>
            <person name="Kim K.K."/>
            <person name="Kim J.S."/>
            <person name="Kim D.S."/>
            <person name="Ko S.H."/>
            <person name="Yang S.H."/>
            <person name="Shin Y.K."/>
            <person name="Lee J.S."/>
        </authorList>
    </citation>
    <scope>NUCLEOTIDE SEQUENCE [LARGE SCALE GENOMIC DNA]</scope>
    <source>
        <strain evidence="2 3">KCTC 39748</strain>
    </source>
</reference>
<organism evidence="2 3">
    <name type="scientific">Nocardioides baekrokdamisoli</name>
    <dbReference type="NCBI Taxonomy" id="1804624"/>
    <lineage>
        <taxon>Bacteria</taxon>
        <taxon>Bacillati</taxon>
        <taxon>Actinomycetota</taxon>
        <taxon>Actinomycetes</taxon>
        <taxon>Propionibacteriales</taxon>
        <taxon>Nocardioidaceae</taxon>
        <taxon>Nocardioides</taxon>
    </lineage>
</organism>
<name>A0A3G9J0E4_9ACTN</name>
<protein>
    <submittedName>
        <fullName evidence="2">Uncharacterized protein</fullName>
    </submittedName>
</protein>
<proteinExistence type="predicted"/>
<evidence type="ECO:0000313" key="2">
    <source>
        <dbReference type="EMBL" id="BBH17108.1"/>
    </source>
</evidence>
<gene>
    <name evidence="2" type="ORF">Back2_13950</name>
</gene>
<dbReference type="AlphaFoldDB" id="A0A3G9J0E4"/>
<feature type="region of interest" description="Disordered" evidence="1">
    <location>
        <begin position="1"/>
        <end position="42"/>
    </location>
</feature>
<evidence type="ECO:0000313" key="3">
    <source>
        <dbReference type="Proteomes" id="UP000271573"/>
    </source>
</evidence>
<dbReference type="Proteomes" id="UP000271573">
    <property type="component" value="Chromosome"/>
</dbReference>
<keyword evidence="3" id="KW-1185">Reference proteome</keyword>
<evidence type="ECO:0000256" key="1">
    <source>
        <dbReference type="SAM" id="MobiDB-lite"/>
    </source>
</evidence>